<dbReference type="InterPro" id="IPR017452">
    <property type="entry name" value="GPCR_Rhodpsn_7TM"/>
</dbReference>
<evidence type="ECO:0000256" key="5">
    <source>
        <dbReference type="ARBA" id="ARBA00023040"/>
    </source>
</evidence>
<comment type="subcellular location">
    <subcellularLocation>
        <location evidence="1">Membrane</location>
        <topology evidence="1">Multi-pass membrane protein</topology>
    </subcellularLocation>
</comment>
<feature type="transmembrane region" description="Helical" evidence="10">
    <location>
        <begin position="414"/>
        <end position="433"/>
    </location>
</feature>
<evidence type="ECO:0000256" key="4">
    <source>
        <dbReference type="ARBA" id="ARBA00022989"/>
    </source>
</evidence>
<reference evidence="12" key="1">
    <citation type="submission" date="2021-02" db="EMBL/GenBank/DDBJ databases">
        <authorList>
            <person name="Nowell W R."/>
        </authorList>
    </citation>
    <scope>NUCLEOTIDE SEQUENCE</scope>
</reference>
<evidence type="ECO:0000259" key="11">
    <source>
        <dbReference type="PROSITE" id="PS50262"/>
    </source>
</evidence>
<organism evidence="12 13">
    <name type="scientific">Adineta steineri</name>
    <dbReference type="NCBI Taxonomy" id="433720"/>
    <lineage>
        <taxon>Eukaryota</taxon>
        <taxon>Metazoa</taxon>
        <taxon>Spiralia</taxon>
        <taxon>Gnathifera</taxon>
        <taxon>Rotifera</taxon>
        <taxon>Eurotatoria</taxon>
        <taxon>Bdelloidea</taxon>
        <taxon>Adinetida</taxon>
        <taxon>Adinetidae</taxon>
        <taxon>Adineta</taxon>
    </lineage>
</organism>
<sequence>MYECGGCWGLFVDSRNYLYCSVYANHQVVSKLANESSNIWNIVAGTNTSGNTSFTLNYPRGIYVDIYLNLYVADSMNNRIQKFPLGQSNGITLAGNGATNTVVLDGPTSIVLDADGYLYIVDSNNHRIIGSDINGFRCIAGCSATAVFELMATFGYNNTSNITDLEPWHIPMNILRMACTIITIIISLIILGLIASKRTPRTVPMMLVANTCLSEFICVCTALSLVAFTLNNDLKQIQYQDSLCIFRAYINYSMTVIQNHSYNLQAMYRYITVVYPSRISWQSRRLNFCLIIITWIFGLVSFLPFLFTNFITYNIENQICQSPIQLSFPIIYIALIIYIIPNMILNIIYMKLVRYVHAMNKRVTPANIKSRAERELKMVRNIVIISTILVILGLPYAIFILMSFFTVIPKHHFRIAYISIDVSTTAVIIALFITTDPIKATAKQIINELGTIITRARP</sequence>
<dbReference type="OrthoDB" id="10034086at2759"/>
<evidence type="ECO:0000256" key="7">
    <source>
        <dbReference type="ARBA" id="ARBA00023170"/>
    </source>
</evidence>
<dbReference type="Proteomes" id="UP000663891">
    <property type="component" value="Unassembled WGS sequence"/>
</dbReference>
<dbReference type="Gene3D" id="1.20.1070.10">
    <property type="entry name" value="Rhodopsin 7-helix transmembrane proteins"/>
    <property type="match status" value="1"/>
</dbReference>
<keyword evidence="3" id="KW-0677">Repeat</keyword>
<feature type="transmembrane region" description="Helical" evidence="10">
    <location>
        <begin position="207"/>
        <end position="230"/>
    </location>
</feature>
<keyword evidence="6 10" id="KW-0472">Membrane</keyword>
<accession>A0A813SRC9</accession>
<dbReference type="Gene3D" id="2.120.10.30">
    <property type="entry name" value="TolB, C-terminal domain"/>
    <property type="match status" value="1"/>
</dbReference>
<feature type="transmembrane region" description="Helical" evidence="10">
    <location>
        <begin position="286"/>
        <end position="307"/>
    </location>
</feature>
<dbReference type="GO" id="GO:0016020">
    <property type="term" value="C:membrane"/>
    <property type="evidence" value="ECO:0007669"/>
    <property type="project" value="UniProtKB-SubCell"/>
</dbReference>
<dbReference type="CDD" id="cd05819">
    <property type="entry name" value="NHL"/>
    <property type="match status" value="1"/>
</dbReference>
<keyword evidence="4 10" id="KW-1133">Transmembrane helix</keyword>
<dbReference type="PROSITE" id="PS51125">
    <property type="entry name" value="NHL"/>
    <property type="match status" value="1"/>
</dbReference>
<evidence type="ECO:0000256" key="8">
    <source>
        <dbReference type="ARBA" id="ARBA00023224"/>
    </source>
</evidence>
<keyword evidence="8" id="KW-0807">Transducer</keyword>
<name>A0A813SRC9_9BILA</name>
<feature type="domain" description="G-protein coupled receptors family 1 profile" evidence="11">
    <location>
        <begin position="186"/>
        <end position="440"/>
    </location>
</feature>
<dbReference type="GO" id="GO:0004930">
    <property type="term" value="F:G protein-coupled receptor activity"/>
    <property type="evidence" value="ECO:0007669"/>
    <property type="project" value="UniProtKB-KW"/>
</dbReference>
<dbReference type="CDD" id="cd00637">
    <property type="entry name" value="7tm_classA_rhodopsin-like"/>
    <property type="match status" value="1"/>
</dbReference>
<feature type="transmembrane region" description="Helical" evidence="10">
    <location>
        <begin position="174"/>
        <end position="195"/>
    </location>
</feature>
<gene>
    <name evidence="12" type="ORF">VCS650_LOCUS3934</name>
</gene>
<evidence type="ECO:0000256" key="9">
    <source>
        <dbReference type="PROSITE-ProRule" id="PRU00504"/>
    </source>
</evidence>
<dbReference type="InterPro" id="IPR050125">
    <property type="entry name" value="GPCR_opsins"/>
</dbReference>
<dbReference type="SUPFAM" id="SSF63825">
    <property type="entry name" value="YWTD domain"/>
    <property type="match status" value="1"/>
</dbReference>
<dbReference type="AlphaFoldDB" id="A0A813SRC9"/>
<dbReference type="PROSITE" id="PS50262">
    <property type="entry name" value="G_PROTEIN_RECEP_F1_2"/>
    <property type="match status" value="1"/>
</dbReference>
<keyword evidence="5" id="KW-0297">G-protein coupled receptor</keyword>
<comment type="caution">
    <text evidence="12">The sequence shown here is derived from an EMBL/GenBank/DDBJ whole genome shotgun (WGS) entry which is preliminary data.</text>
</comment>
<dbReference type="InterPro" id="IPR011042">
    <property type="entry name" value="6-blade_b-propeller_TolB-like"/>
</dbReference>
<evidence type="ECO:0000256" key="2">
    <source>
        <dbReference type="ARBA" id="ARBA00022692"/>
    </source>
</evidence>
<evidence type="ECO:0000256" key="10">
    <source>
        <dbReference type="SAM" id="Phobius"/>
    </source>
</evidence>
<protein>
    <recommendedName>
        <fullName evidence="11">G-protein coupled receptors family 1 profile domain-containing protein</fullName>
    </recommendedName>
</protein>
<dbReference type="EMBL" id="CAJNON010000021">
    <property type="protein sequence ID" value="CAF0799435.1"/>
    <property type="molecule type" value="Genomic_DNA"/>
</dbReference>
<feature type="transmembrane region" description="Helical" evidence="10">
    <location>
        <begin position="327"/>
        <end position="349"/>
    </location>
</feature>
<evidence type="ECO:0000256" key="3">
    <source>
        <dbReference type="ARBA" id="ARBA00022737"/>
    </source>
</evidence>
<evidence type="ECO:0000256" key="1">
    <source>
        <dbReference type="ARBA" id="ARBA00004141"/>
    </source>
</evidence>
<evidence type="ECO:0000256" key="6">
    <source>
        <dbReference type="ARBA" id="ARBA00023136"/>
    </source>
</evidence>
<dbReference type="Pfam" id="PF01436">
    <property type="entry name" value="NHL"/>
    <property type="match status" value="1"/>
</dbReference>
<evidence type="ECO:0000313" key="13">
    <source>
        <dbReference type="Proteomes" id="UP000663891"/>
    </source>
</evidence>
<feature type="transmembrane region" description="Helical" evidence="10">
    <location>
        <begin position="382"/>
        <end position="408"/>
    </location>
</feature>
<dbReference type="PANTHER" id="PTHR24240">
    <property type="entry name" value="OPSIN"/>
    <property type="match status" value="1"/>
</dbReference>
<proteinExistence type="predicted"/>
<feature type="repeat" description="NHL" evidence="9">
    <location>
        <begin position="56"/>
        <end position="86"/>
    </location>
</feature>
<dbReference type="InterPro" id="IPR001258">
    <property type="entry name" value="NHL_repeat"/>
</dbReference>
<keyword evidence="2 10" id="KW-0812">Transmembrane</keyword>
<keyword evidence="7" id="KW-0675">Receptor</keyword>
<dbReference type="SUPFAM" id="SSF81321">
    <property type="entry name" value="Family A G protein-coupled receptor-like"/>
    <property type="match status" value="1"/>
</dbReference>
<evidence type="ECO:0000313" key="12">
    <source>
        <dbReference type="EMBL" id="CAF0799435.1"/>
    </source>
</evidence>